<comment type="subcellular location">
    <subcellularLocation>
        <location evidence="10">Cell membrane</location>
        <topology evidence="10">Multi-pass membrane protein</topology>
    </subcellularLocation>
</comment>
<keyword evidence="12" id="KW-1185">Reference proteome</keyword>
<dbReference type="Pfam" id="PF02660">
    <property type="entry name" value="G3P_acyltransf"/>
    <property type="match status" value="1"/>
</dbReference>
<keyword evidence="5 10" id="KW-1133">Transmembrane helix</keyword>
<dbReference type="STRING" id="645991.Sgly_1696"/>
<evidence type="ECO:0000256" key="2">
    <source>
        <dbReference type="ARBA" id="ARBA00022516"/>
    </source>
</evidence>
<comment type="function">
    <text evidence="10">Catalyzes the transfer of an acyl group from acyl-phosphate (acyl-PO(4)) to glycerol-3-phosphate (G3P) to form lysophosphatidic acid (LPA). This enzyme utilizes acyl-phosphate as fatty acyl donor, but not acyl-CoA or acyl-ACP.</text>
</comment>
<evidence type="ECO:0000313" key="11">
    <source>
        <dbReference type="EMBL" id="ADY55993.1"/>
    </source>
</evidence>
<evidence type="ECO:0000256" key="8">
    <source>
        <dbReference type="ARBA" id="ARBA00023209"/>
    </source>
</evidence>
<accession>F0SYV6</accession>
<feature type="transmembrane region" description="Helical" evidence="10">
    <location>
        <begin position="141"/>
        <end position="159"/>
    </location>
</feature>
<dbReference type="GO" id="GO:0008654">
    <property type="term" value="P:phospholipid biosynthetic process"/>
    <property type="evidence" value="ECO:0007669"/>
    <property type="project" value="UniProtKB-UniRule"/>
</dbReference>
<keyword evidence="6 10" id="KW-0443">Lipid metabolism</keyword>
<dbReference type="NCBIfam" id="TIGR00023">
    <property type="entry name" value="glycerol-3-phosphate 1-O-acyltransferase PlsY"/>
    <property type="match status" value="1"/>
</dbReference>
<dbReference type="PANTHER" id="PTHR30309">
    <property type="entry name" value="INNER MEMBRANE PROTEIN YGIH"/>
    <property type="match status" value="1"/>
</dbReference>
<dbReference type="GO" id="GO:0005886">
    <property type="term" value="C:plasma membrane"/>
    <property type="evidence" value="ECO:0007669"/>
    <property type="project" value="UniProtKB-SubCell"/>
</dbReference>
<evidence type="ECO:0000256" key="9">
    <source>
        <dbReference type="ARBA" id="ARBA00023264"/>
    </source>
</evidence>
<gene>
    <name evidence="10" type="primary">plsY</name>
    <name evidence="11" type="ordered locus">Sgly_1696</name>
</gene>
<protein>
    <recommendedName>
        <fullName evidence="10">Glycerol-3-phosphate acyltransferase</fullName>
    </recommendedName>
    <alternativeName>
        <fullName evidence="10">Acyl-PO4 G3P acyltransferase</fullName>
    </alternativeName>
    <alternativeName>
        <fullName evidence="10">Acyl-phosphate--glycerol-3-phosphate acyltransferase</fullName>
    </alternativeName>
    <alternativeName>
        <fullName evidence="10">G3P acyltransferase</fullName>
        <shortName evidence="10">GPAT</shortName>
        <ecNumber evidence="10">2.3.1.275</ecNumber>
    </alternativeName>
    <alternativeName>
        <fullName evidence="10">Lysophosphatidic acid synthase</fullName>
        <shortName evidence="10">LPA synthase</shortName>
    </alternativeName>
</protein>
<name>F0SYV6_SYNGF</name>
<dbReference type="SMART" id="SM01207">
    <property type="entry name" value="G3P_acyltransf"/>
    <property type="match status" value="1"/>
</dbReference>
<proteinExistence type="inferred from homology"/>
<evidence type="ECO:0000256" key="10">
    <source>
        <dbReference type="HAMAP-Rule" id="MF_01043"/>
    </source>
</evidence>
<dbReference type="InterPro" id="IPR003811">
    <property type="entry name" value="G3P_acylTferase_PlsY"/>
</dbReference>
<keyword evidence="9 10" id="KW-1208">Phospholipid metabolism</keyword>
<keyword evidence="1 10" id="KW-1003">Cell membrane</keyword>
<comment type="pathway">
    <text evidence="10">Lipid metabolism; phospholipid metabolism.</text>
</comment>
<evidence type="ECO:0000313" key="12">
    <source>
        <dbReference type="Proteomes" id="UP000007488"/>
    </source>
</evidence>
<dbReference type="AlphaFoldDB" id="F0SYV6"/>
<dbReference type="EMBL" id="CP002547">
    <property type="protein sequence ID" value="ADY55993.1"/>
    <property type="molecule type" value="Genomic_DNA"/>
</dbReference>
<keyword evidence="4 10" id="KW-0812">Transmembrane</keyword>
<evidence type="ECO:0000256" key="4">
    <source>
        <dbReference type="ARBA" id="ARBA00022692"/>
    </source>
</evidence>
<dbReference type="EC" id="2.3.1.275" evidence="10"/>
<dbReference type="Proteomes" id="UP000007488">
    <property type="component" value="Chromosome"/>
</dbReference>
<dbReference type="HAMAP" id="MF_01043">
    <property type="entry name" value="PlsY"/>
    <property type="match status" value="1"/>
</dbReference>
<dbReference type="KEGG" id="sgy:Sgly_1696"/>
<evidence type="ECO:0000256" key="6">
    <source>
        <dbReference type="ARBA" id="ARBA00023098"/>
    </source>
</evidence>
<keyword evidence="8 10" id="KW-0594">Phospholipid biosynthesis</keyword>
<sequence>MMVPYLEYTVFLAAYLSGTIPFAFLIGKYKKIDVRNHGSGNIGATNALRVLGKRAGATVMVCDILKGTLAAYLCSLFFGPWGGLTGGLLAMAGHSWNPFFGFKPSGKGVATGCGALIILMPEVMLISGTVFFVVTMVSRMVSLASILGSATALIMSMVFPEPLPFRLFTLIGASLVFVRHRANIKRIIDGTESRIGCNKEKE</sequence>
<dbReference type="HOGENOM" id="CLU_081254_0_0_9"/>
<keyword evidence="2 10" id="KW-0444">Lipid biosynthesis</keyword>
<feature type="transmembrane region" description="Helical" evidence="10">
    <location>
        <begin position="6"/>
        <end position="26"/>
    </location>
</feature>
<dbReference type="eggNOG" id="COG0344">
    <property type="taxonomic scope" value="Bacteria"/>
</dbReference>
<feature type="transmembrane region" description="Helical" evidence="10">
    <location>
        <begin position="109"/>
        <end position="134"/>
    </location>
</feature>
<dbReference type="UniPathway" id="UPA00085"/>
<reference evidence="11 12" key="1">
    <citation type="journal article" date="2011" name="Stand. Genomic Sci.">
        <title>Complete genome sequence of Syntrophobotulus glycolicus type strain (FlGlyR).</title>
        <authorList>
            <person name="Han C."/>
            <person name="Mwirichia R."/>
            <person name="Chertkov O."/>
            <person name="Held B."/>
            <person name="Lapidus A."/>
            <person name="Nolan M."/>
            <person name="Lucas S."/>
            <person name="Hammon N."/>
            <person name="Deshpande S."/>
            <person name="Cheng J.F."/>
            <person name="Tapia R."/>
            <person name="Goodwin L."/>
            <person name="Pitluck S."/>
            <person name="Huntemann M."/>
            <person name="Liolios K."/>
            <person name="Ivanova N."/>
            <person name="Pagani I."/>
            <person name="Mavromatis K."/>
            <person name="Ovchinikova G."/>
            <person name="Pati A."/>
            <person name="Chen A."/>
            <person name="Palaniappan K."/>
            <person name="Land M."/>
            <person name="Hauser L."/>
            <person name="Brambilla E.M."/>
            <person name="Rohde M."/>
            <person name="Spring S."/>
            <person name="Sikorski J."/>
            <person name="Goker M."/>
            <person name="Woyke T."/>
            <person name="Bristow J."/>
            <person name="Eisen J.A."/>
            <person name="Markowitz V."/>
            <person name="Hugenholtz P."/>
            <person name="Kyrpides N.C."/>
            <person name="Klenk H.P."/>
            <person name="Detter J.C."/>
        </authorList>
    </citation>
    <scope>NUCLEOTIDE SEQUENCE [LARGE SCALE GENOMIC DNA]</scope>
    <source>
        <strain evidence="12">DSM 8271 / FlGlyR</strain>
    </source>
</reference>
<organism evidence="11 12">
    <name type="scientific">Syntrophobotulus glycolicus (strain DSM 8271 / FlGlyR)</name>
    <dbReference type="NCBI Taxonomy" id="645991"/>
    <lineage>
        <taxon>Bacteria</taxon>
        <taxon>Bacillati</taxon>
        <taxon>Bacillota</taxon>
        <taxon>Clostridia</taxon>
        <taxon>Eubacteriales</taxon>
        <taxon>Desulfitobacteriaceae</taxon>
        <taxon>Syntrophobotulus</taxon>
    </lineage>
</organism>
<keyword evidence="11" id="KW-0012">Acyltransferase</keyword>
<evidence type="ECO:0000256" key="7">
    <source>
        <dbReference type="ARBA" id="ARBA00023136"/>
    </source>
</evidence>
<evidence type="ECO:0000256" key="5">
    <source>
        <dbReference type="ARBA" id="ARBA00022989"/>
    </source>
</evidence>
<evidence type="ECO:0000256" key="3">
    <source>
        <dbReference type="ARBA" id="ARBA00022679"/>
    </source>
</evidence>
<keyword evidence="7 10" id="KW-0472">Membrane</keyword>
<reference evidence="12" key="2">
    <citation type="submission" date="2011-02" db="EMBL/GenBank/DDBJ databases">
        <title>The complete genome of Syntrophobotulus glycolicus DSM 8271.</title>
        <authorList>
            <person name="Lucas S."/>
            <person name="Copeland A."/>
            <person name="Lapidus A."/>
            <person name="Bruce D."/>
            <person name="Goodwin L."/>
            <person name="Pitluck S."/>
            <person name="Kyrpides N."/>
            <person name="Mavromatis K."/>
            <person name="Pagani I."/>
            <person name="Ivanova N."/>
            <person name="Mikhailova N."/>
            <person name="Chertkov O."/>
            <person name="Held B."/>
            <person name="Detter J.C."/>
            <person name="Tapia R."/>
            <person name="Han C."/>
            <person name="Land M."/>
            <person name="Hauser L."/>
            <person name="Markowitz V."/>
            <person name="Cheng J.-F."/>
            <person name="Hugenholtz P."/>
            <person name="Woyke T."/>
            <person name="Wu D."/>
            <person name="Spring S."/>
            <person name="Schroeder M."/>
            <person name="Brambilla E."/>
            <person name="Klenk H.-P."/>
            <person name="Eisen J.A."/>
        </authorList>
    </citation>
    <scope>NUCLEOTIDE SEQUENCE [LARGE SCALE GENOMIC DNA]</scope>
    <source>
        <strain evidence="12">DSM 8271 / FlGlyR</strain>
    </source>
</reference>
<dbReference type="PANTHER" id="PTHR30309:SF0">
    <property type="entry name" value="GLYCEROL-3-PHOSPHATE ACYLTRANSFERASE-RELATED"/>
    <property type="match status" value="1"/>
</dbReference>
<comment type="similarity">
    <text evidence="10">Belongs to the PlsY family.</text>
</comment>
<keyword evidence="3 10" id="KW-0808">Transferase</keyword>
<dbReference type="GO" id="GO:0043772">
    <property type="term" value="F:acyl-phosphate glycerol-3-phosphate acyltransferase activity"/>
    <property type="evidence" value="ECO:0007669"/>
    <property type="project" value="UniProtKB-UniRule"/>
</dbReference>
<feature type="transmembrane region" description="Helical" evidence="10">
    <location>
        <begin position="69"/>
        <end position="89"/>
    </location>
</feature>
<comment type="subunit">
    <text evidence="10">Probably interacts with PlsX.</text>
</comment>
<dbReference type="RefSeq" id="WP_013624861.1">
    <property type="nucleotide sequence ID" value="NC_015172.1"/>
</dbReference>
<comment type="catalytic activity">
    <reaction evidence="10">
        <text>an acyl phosphate + sn-glycerol 3-phosphate = a 1-acyl-sn-glycero-3-phosphate + phosphate</text>
        <dbReference type="Rhea" id="RHEA:34075"/>
        <dbReference type="ChEBI" id="CHEBI:43474"/>
        <dbReference type="ChEBI" id="CHEBI:57597"/>
        <dbReference type="ChEBI" id="CHEBI:57970"/>
        <dbReference type="ChEBI" id="CHEBI:59918"/>
        <dbReference type="EC" id="2.3.1.275"/>
    </reaction>
</comment>
<evidence type="ECO:0000256" key="1">
    <source>
        <dbReference type="ARBA" id="ARBA00022475"/>
    </source>
</evidence>